<evidence type="ECO:0000313" key="2">
    <source>
        <dbReference type="EMBL" id="KPN62244.1"/>
    </source>
</evidence>
<dbReference type="Pfam" id="PF09948">
    <property type="entry name" value="PpoB2"/>
    <property type="match status" value="1"/>
</dbReference>
<comment type="caution">
    <text evidence="2">The sequence shown here is derived from an EMBL/GenBank/DDBJ whole genome shotgun (WGS) entry which is preliminary data.</text>
</comment>
<dbReference type="Proteomes" id="UP000050471">
    <property type="component" value="Unassembled WGS sequence"/>
</dbReference>
<organism evidence="2 3">
    <name type="scientific">Aliiroseovarius crassostreae</name>
    <dbReference type="NCBI Taxonomy" id="154981"/>
    <lineage>
        <taxon>Bacteria</taxon>
        <taxon>Pseudomonadati</taxon>
        <taxon>Pseudomonadota</taxon>
        <taxon>Alphaproteobacteria</taxon>
        <taxon>Rhodobacterales</taxon>
        <taxon>Paracoccaceae</taxon>
        <taxon>Aliiroseovarius</taxon>
    </lineage>
</organism>
<feature type="transmembrane region" description="Helical" evidence="1">
    <location>
        <begin position="52"/>
        <end position="78"/>
    </location>
</feature>
<evidence type="ECO:0000313" key="3">
    <source>
        <dbReference type="Proteomes" id="UP000050471"/>
    </source>
</evidence>
<keyword evidence="1" id="KW-1133">Transmembrane helix</keyword>
<proteinExistence type="predicted"/>
<dbReference type="EMBL" id="LKBA01000019">
    <property type="protein sequence ID" value="KPN62244.1"/>
    <property type="molecule type" value="Genomic_DNA"/>
</dbReference>
<dbReference type="STRING" id="154981.AKJ29_08275"/>
<feature type="transmembrane region" description="Helical" evidence="1">
    <location>
        <begin position="6"/>
        <end position="25"/>
    </location>
</feature>
<name>A0A0P7KK19_9RHOB</name>
<gene>
    <name evidence="2" type="ORF">AKJ29_08275</name>
</gene>
<sequence length="254" mass="27325">MAAPHWLALFGLVALGWMVIYAMAVPSDQMEMAQIYGAEFWRSLCIVSPDQAGFWGLALMWMIMSAAMMAPTALPALATYDDMIASGAGSRQGFGELIAGYLAVWLGFSLLVAGAQLVLFQAGLLSPLGQSLSAWLSGGLLVGAGLYQFSSLKEACLSKCRHPMSFYMQYWREGRWNAVSLGLRLGAVCLGCCWALMLLGFVGGVMNIAFMGLATLIMIFEKLPELGRYITKPLGWGLTIFGLAVITNGALPLI</sequence>
<feature type="transmembrane region" description="Helical" evidence="1">
    <location>
        <begin position="98"/>
        <end position="120"/>
    </location>
</feature>
<dbReference type="OrthoDB" id="164118at2"/>
<feature type="transmembrane region" description="Helical" evidence="1">
    <location>
        <begin position="132"/>
        <end position="149"/>
    </location>
</feature>
<keyword evidence="1" id="KW-0472">Membrane</keyword>
<protein>
    <submittedName>
        <fullName evidence="2">Metal-binding protein</fullName>
    </submittedName>
</protein>
<accession>A0A0P7KK19</accession>
<keyword evidence="3" id="KW-1185">Reference proteome</keyword>
<feature type="transmembrane region" description="Helical" evidence="1">
    <location>
        <begin position="185"/>
        <end position="213"/>
    </location>
</feature>
<dbReference type="AlphaFoldDB" id="A0A0P7KK19"/>
<feature type="transmembrane region" description="Helical" evidence="1">
    <location>
        <begin position="234"/>
        <end position="253"/>
    </location>
</feature>
<reference evidence="2 3" key="1">
    <citation type="submission" date="2015-09" db="EMBL/GenBank/DDBJ databases">
        <title>Draft genome sequence of Aliiroseovarius crassostreae CV919-312TSm, the causative agent of Roseovarius Oyster Disease (formerly Juvenile Oyster Disease).</title>
        <authorList>
            <person name="Kessner L."/>
            <person name="Spinard E."/>
            <person name="Nelson D."/>
        </authorList>
    </citation>
    <scope>NUCLEOTIDE SEQUENCE [LARGE SCALE GENOMIC DNA]</scope>
    <source>
        <strain evidence="2 3">CV919-312</strain>
    </source>
</reference>
<dbReference type="InterPro" id="IPR018688">
    <property type="entry name" value="PpoB2-like"/>
</dbReference>
<keyword evidence="1" id="KW-0812">Transmembrane</keyword>
<evidence type="ECO:0000256" key="1">
    <source>
        <dbReference type="SAM" id="Phobius"/>
    </source>
</evidence>